<protein>
    <submittedName>
        <fullName evidence="4">HAD family hydrolase</fullName>
        <ecNumber evidence="4">3.1.3.-</ecNumber>
    </submittedName>
</protein>
<dbReference type="EMBL" id="JAYWTM010000004">
    <property type="protein sequence ID" value="MEC5342435.1"/>
    <property type="molecule type" value="Genomic_DNA"/>
</dbReference>
<dbReference type="PANTHER" id="PTHR43344:SF13">
    <property type="entry name" value="PHOSPHATASE RV3661-RELATED"/>
    <property type="match status" value="1"/>
</dbReference>
<keyword evidence="1" id="KW-0479">Metal-binding</keyword>
<dbReference type="SUPFAM" id="SSF56784">
    <property type="entry name" value="HAD-like"/>
    <property type="match status" value="1"/>
</dbReference>
<dbReference type="RefSeq" id="WP_327617516.1">
    <property type="nucleotide sequence ID" value="NZ_JAYWTM010000004.1"/>
</dbReference>
<dbReference type="InterPro" id="IPR036412">
    <property type="entry name" value="HAD-like_sf"/>
</dbReference>
<keyword evidence="2 4" id="KW-0378">Hydrolase</keyword>
<evidence type="ECO:0000256" key="1">
    <source>
        <dbReference type="ARBA" id="ARBA00022723"/>
    </source>
</evidence>
<evidence type="ECO:0000313" key="4">
    <source>
        <dbReference type="EMBL" id="MEC5342435.1"/>
    </source>
</evidence>
<dbReference type="NCBIfam" id="TIGR01488">
    <property type="entry name" value="HAD-SF-IB"/>
    <property type="match status" value="1"/>
</dbReference>
<reference evidence="4 5" key="1">
    <citation type="journal article" date="2017" name="Int. J. Syst. Evol. Microbiol.">
        <title>Brenneria populi subsp. brevivirga subsp. nov. isolated from symptomatic bark of Populus x euramericana canker, and description of Brenneria populi subsp. populi subsp. nov.</title>
        <authorList>
            <person name="Zheng M.H."/>
            <person name="Piao C.G."/>
            <person name="Xue H."/>
            <person name="Guo M.W."/>
            <person name="Li Y."/>
        </authorList>
    </citation>
    <scope>NUCLEOTIDE SEQUENCE [LARGE SCALE GENOMIC DNA]</scope>
    <source>
        <strain evidence="4 5">D9-5</strain>
    </source>
</reference>
<dbReference type="Pfam" id="PF12710">
    <property type="entry name" value="HAD"/>
    <property type="match status" value="1"/>
</dbReference>
<dbReference type="Proteomes" id="UP001309705">
    <property type="component" value="Unassembled WGS sequence"/>
</dbReference>
<dbReference type="CDD" id="cd02612">
    <property type="entry name" value="HAD_PGPPase"/>
    <property type="match status" value="1"/>
</dbReference>
<accession>A0ABU6JNY5</accession>
<gene>
    <name evidence="4" type="ORF">VSX58_07405</name>
</gene>
<organism evidence="4 5">
    <name type="scientific">Brenneria populi</name>
    <dbReference type="NCBI Taxonomy" id="1505588"/>
    <lineage>
        <taxon>Bacteria</taxon>
        <taxon>Pseudomonadati</taxon>
        <taxon>Pseudomonadota</taxon>
        <taxon>Gammaproteobacteria</taxon>
        <taxon>Enterobacterales</taxon>
        <taxon>Pectobacteriaceae</taxon>
        <taxon>Brenneria</taxon>
    </lineage>
</organism>
<comment type="caution">
    <text evidence="4">The sequence shown here is derived from an EMBL/GenBank/DDBJ whole genome shotgun (WGS) entry which is preliminary data.</text>
</comment>
<dbReference type="Gene3D" id="1.20.1440.100">
    <property type="entry name" value="SG protein - dephosphorylation function"/>
    <property type="match status" value="1"/>
</dbReference>
<dbReference type="InterPro" id="IPR050582">
    <property type="entry name" value="HAD-like_SerB"/>
</dbReference>
<evidence type="ECO:0000256" key="2">
    <source>
        <dbReference type="ARBA" id="ARBA00022801"/>
    </source>
</evidence>
<keyword evidence="5" id="KW-1185">Reference proteome</keyword>
<dbReference type="Gene3D" id="3.40.50.1000">
    <property type="entry name" value="HAD superfamily/HAD-like"/>
    <property type="match status" value="1"/>
</dbReference>
<dbReference type="GO" id="GO:0016787">
    <property type="term" value="F:hydrolase activity"/>
    <property type="evidence" value="ECO:0007669"/>
    <property type="project" value="UniProtKB-KW"/>
</dbReference>
<keyword evidence="3" id="KW-0460">Magnesium</keyword>
<dbReference type="InterPro" id="IPR023214">
    <property type="entry name" value="HAD_sf"/>
</dbReference>
<dbReference type="EC" id="3.1.3.-" evidence="4"/>
<sequence>MKLALFDLDDTLIGGDSASLWGAFMSHAGWVKDAGFIEAEQAMMRRYAAGSLSMEEYMRFTLAPLAGRTTLEVAAQAARFIDEAIKPIIRPAAVQCLERHRRQGDRLILISATGEHLVTPIADCLGIPESLGIALEVRDGRYSGRTQGVMTYREGKVARLLHLLNDERERLDDACFYSDSANDLPLLRAVGFPQAVNPDAALLRHAREAGWPVLRW</sequence>
<dbReference type="PANTHER" id="PTHR43344">
    <property type="entry name" value="PHOSPHOSERINE PHOSPHATASE"/>
    <property type="match status" value="1"/>
</dbReference>
<evidence type="ECO:0000256" key="3">
    <source>
        <dbReference type="ARBA" id="ARBA00022842"/>
    </source>
</evidence>
<dbReference type="InterPro" id="IPR006385">
    <property type="entry name" value="HAD_hydro_SerB1"/>
</dbReference>
<proteinExistence type="predicted"/>
<evidence type="ECO:0000313" key="5">
    <source>
        <dbReference type="Proteomes" id="UP001309705"/>
    </source>
</evidence>
<name>A0ABU6JNY5_9GAMM</name>
<dbReference type="NCBIfam" id="TIGR01490">
    <property type="entry name" value="HAD-SF-IB-hyp1"/>
    <property type="match status" value="1"/>
</dbReference>